<evidence type="ECO:0000256" key="3">
    <source>
        <dbReference type="ARBA" id="ARBA00005145"/>
    </source>
</evidence>
<dbReference type="InterPro" id="IPR050743">
    <property type="entry name" value="2-oxoacid_DH_E2_comp"/>
</dbReference>
<dbReference type="GO" id="GO:0016407">
    <property type="term" value="F:acetyltransferase activity"/>
    <property type="evidence" value="ECO:0007669"/>
    <property type="project" value="TreeGrafter"/>
</dbReference>
<feature type="domain" description="Lipoyl-binding" evidence="12">
    <location>
        <begin position="3"/>
        <end position="78"/>
    </location>
</feature>
<comment type="similarity">
    <text evidence="4 10">Belongs to the 2-oxoacid dehydrogenase family.</text>
</comment>
<dbReference type="Gene3D" id="4.10.320.10">
    <property type="entry name" value="E3-binding domain"/>
    <property type="match status" value="1"/>
</dbReference>
<gene>
    <name evidence="14" type="ORF">GS660_09275</name>
</gene>
<keyword evidence="8 10" id="KW-0012">Acyltransferase</keyword>
<dbReference type="InterPro" id="IPR003016">
    <property type="entry name" value="2-oxoA_DH_lipoyl-BS"/>
</dbReference>
<evidence type="ECO:0000256" key="9">
    <source>
        <dbReference type="ARBA" id="ARBA00052761"/>
    </source>
</evidence>
<dbReference type="EC" id="2.3.1.-" evidence="10"/>
<keyword evidence="7 10" id="KW-0450">Lipoyl</keyword>
<dbReference type="InterPro" id="IPR036625">
    <property type="entry name" value="E3-bd_dom_sf"/>
</dbReference>
<comment type="function">
    <text evidence="2">E2 component of the 2-oxoglutarate dehydrogenase (OGDH) complex which catalyzes the second step in the conversion of 2-oxoglutarate to succinyl-CoA and CO(2).</text>
</comment>
<dbReference type="EMBL" id="WWNR01000005">
    <property type="protein sequence ID" value="MZQ89280.1"/>
    <property type="molecule type" value="Genomic_DNA"/>
</dbReference>
<dbReference type="Gene3D" id="3.30.559.10">
    <property type="entry name" value="Chloramphenicol acetyltransferase-like domain"/>
    <property type="match status" value="1"/>
</dbReference>
<dbReference type="InterPro" id="IPR023213">
    <property type="entry name" value="CAT-like_dom_sf"/>
</dbReference>
<evidence type="ECO:0000256" key="5">
    <source>
        <dbReference type="ARBA" id="ARBA00011666"/>
    </source>
</evidence>
<dbReference type="OrthoDB" id="9805770at2"/>
<proteinExistence type="inferred from homology"/>
<evidence type="ECO:0000256" key="8">
    <source>
        <dbReference type="ARBA" id="ARBA00023315"/>
    </source>
</evidence>
<dbReference type="RefSeq" id="WP_161345724.1">
    <property type="nucleotide sequence ID" value="NZ_BMGW01000005.1"/>
</dbReference>
<dbReference type="InterPro" id="IPR011053">
    <property type="entry name" value="Single_hybrid_motif"/>
</dbReference>
<evidence type="ECO:0000256" key="6">
    <source>
        <dbReference type="ARBA" id="ARBA00022679"/>
    </source>
</evidence>
<comment type="caution">
    <text evidence="14">The sequence shown here is derived from an EMBL/GenBank/DDBJ whole genome shotgun (WGS) entry which is preliminary data.</text>
</comment>
<dbReference type="InterPro" id="IPR001078">
    <property type="entry name" value="2-oxoacid_DH_actylTfrase"/>
</dbReference>
<evidence type="ECO:0000256" key="1">
    <source>
        <dbReference type="ARBA" id="ARBA00001938"/>
    </source>
</evidence>
<dbReference type="GO" id="GO:0031405">
    <property type="term" value="F:lipoic acid binding"/>
    <property type="evidence" value="ECO:0007669"/>
    <property type="project" value="TreeGrafter"/>
</dbReference>
<keyword evidence="15" id="KW-1185">Reference proteome</keyword>
<name>A0A6L8VJD1_9RHOB</name>
<dbReference type="PROSITE" id="PS51826">
    <property type="entry name" value="PSBD"/>
    <property type="match status" value="1"/>
</dbReference>
<keyword evidence="6 10" id="KW-0808">Transferase</keyword>
<sequence>MGIHVIRVPDIGEGIAETEIAEWLVAPGDLVAEDQPLAAVMTDKATVEIPSPVAGRVVSLAVEAGATLAVGAELIRLEVADEGNLGAQPERAQSPEPPVAAHDAPAEPAAAVDPAVASAKPPNPPARPVVPPSASPLAAPSVRALARERGIDLRQVAGSGPEGRVLRDDVLGFDPFALSGGPRRDTRVEEVKVTGLRRRISQRMDEATRVPHITIIEEVDATELETLRQRLNARATGKAEEVKLTLLPFVTKALVLAVTDQPAMNAHHDAAAGILRKFGGVHVGIAAQTPGGLVVPVLRHAEARGLRDTAREIARLAEAARDGRATREELTGSTITVTSLGALGALATTPILNLPEVAIIGINRMAMRPYWSGTAFVPRRMMNISCSFDHRVIDGWDAAVFVQRLKELLELPSLLFAEV</sequence>
<dbReference type="PANTHER" id="PTHR43178">
    <property type="entry name" value="DIHYDROLIPOAMIDE ACETYLTRANSFERASE COMPONENT OF PYRUVATE DEHYDROGENASE COMPLEX"/>
    <property type="match status" value="1"/>
</dbReference>
<comment type="subunit">
    <text evidence="5">Forms a 24-polypeptide structural core with octahedral symmetry. Part of the 2-oxoglutarate dehydrogenase (OGDH) complex composed of E1 (2-oxoglutarate dehydrogenase), E2 (dihydrolipoamide succinyltransferase) and E3 (dihydrolipoamide dehydrogenase); the complex contains multiple copies of the three enzymatic components (E1, E2 and E3).</text>
</comment>
<evidence type="ECO:0000259" key="13">
    <source>
        <dbReference type="PROSITE" id="PS51826"/>
    </source>
</evidence>
<dbReference type="PROSITE" id="PS00189">
    <property type="entry name" value="LIPOYL"/>
    <property type="match status" value="1"/>
</dbReference>
<dbReference type="Pfam" id="PF00198">
    <property type="entry name" value="2-oxoacid_dh"/>
    <property type="match status" value="1"/>
</dbReference>
<feature type="compositionally biased region" description="Low complexity" evidence="11">
    <location>
        <begin position="99"/>
        <end position="120"/>
    </location>
</feature>
<evidence type="ECO:0000313" key="14">
    <source>
        <dbReference type="EMBL" id="MZQ89280.1"/>
    </source>
</evidence>
<dbReference type="SUPFAM" id="SSF51230">
    <property type="entry name" value="Single hybrid motif"/>
    <property type="match status" value="1"/>
</dbReference>
<protein>
    <recommendedName>
        <fullName evidence="10">Dihydrolipoamide acetyltransferase component of pyruvate dehydrogenase complex</fullName>
        <ecNumber evidence="10">2.3.1.-</ecNumber>
    </recommendedName>
</protein>
<feature type="domain" description="Peripheral subunit-binding (PSBD)" evidence="13">
    <location>
        <begin position="137"/>
        <end position="174"/>
    </location>
</feature>
<dbReference type="FunFam" id="3.30.559.10:FF:000007">
    <property type="entry name" value="Dihydrolipoamide acetyltransferase component of pyruvate dehydrogenase complex"/>
    <property type="match status" value="1"/>
</dbReference>
<dbReference type="InterPro" id="IPR004167">
    <property type="entry name" value="PSBD"/>
</dbReference>
<evidence type="ECO:0000256" key="10">
    <source>
        <dbReference type="RuleBase" id="RU003423"/>
    </source>
</evidence>
<evidence type="ECO:0000313" key="15">
    <source>
        <dbReference type="Proteomes" id="UP000477083"/>
    </source>
</evidence>
<organism evidence="14 15">
    <name type="scientific">Frigidibacter albus</name>
    <dbReference type="NCBI Taxonomy" id="1465486"/>
    <lineage>
        <taxon>Bacteria</taxon>
        <taxon>Pseudomonadati</taxon>
        <taxon>Pseudomonadota</taxon>
        <taxon>Alphaproteobacteria</taxon>
        <taxon>Rhodobacterales</taxon>
        <taxon>Paracoccaceae</taxon>
        <taxon>Frigidibacter</taxon>
    </lineage>
</organism>
<evidence type="ECO:0000256" key="4">
    <source>
        <dbReference type="ARBA" id="ARBA00007317"/>
    </source>
</evidence>
<comment type="catalytic activity">
    <reaction evidence="9">
        <text>N(6)-[(R)-dihydrolipoyl]-L-lysyl-[protein] + succinyl-CoA = N(6)-[(R)-S(8)-succinyldihydrolipoyl]-L-lysyl-[protein] + CoA</text>
        <dbReference type="Rhea" id="RHEA:15213"/>
        <dbReference type="Rhea" id="RHEA-COMP:10475"/>
        <dbReference type="Rhea" id="RHEA-COMP:20092"/>
        <dbReference type="ChEBI" id="CHEBI:57287"/>
        <dbReference type="ChEBI" id="CHEBI:57292"/>
        <dbReference type="ChEBI" id="CHEBI:83100"/>
        <dbReference type="ChEBI" id="CHEBI:83120"/>
        <dbReference type="EC" id="2.3.1.61"/>
    </reaction>
</comment>
<dbReference type="Pfam" id="PF02817">
    <property type="entry name" value="E3_binding"/>
    <property type="match status" value="1"/>
</dbReference>
<comment type="pathway">
    <text evidence="3">Amino-acid degradation; L-lysine degradation via saccharopine pathway; glutaryl-CoA from L-lysine: step 6/6.</text>
</comment>
<dbReference type="GO" id="GO:0005737">
    <property type="term" value="C:cytoplasm"/>
    <property type="evidence" value="ECO:0007669"/>
    <property type="project" value="TreeGrafter"/>
</dbReference>
<dbReference type="Pfam" id="PF00364">
    <property type="entry name" value="Biotin_lipoyl"/>
    <property type="match status" value="1"/>
</dbReference>
<evidence type="ECO:0000256" key="11">
    <source>
        <dbReference type="SAM" id="MobiDB-lite"/>
    </source>
</evidence>
<evidence type="ECO:0000259" key="12">
    <source>
        <dbReference type="PROSITE" id="PS50968"/>
    </source>
</evidence>
<dbReference type="SUPFAM" id="SSF52777">
    <property type="entry name" value="CoA-dependent acyltransferases"/>
    <property type="match status" value="1"/>
</dbReference>
<feature type="region of interest" description="Disordered" evidence="11">
    <location>
        <begin position="87"/>
        <end position="136"/>
    </location>
</feature>
<dbReference type="SUPFAM" id="SSF47005">
    <property type="entry name" value="Peripheral subunit-binding domain of 2-oxo acid dehydrogenase complex"/>
    <property type="match status" value="1"/>
</dbReference>
<dbReference type="Gene3D" id="2.40.50.100">
    <property type="match status" value="1"/>
</dbReference>
<dbReference type="CDD" id="cd06849">
    <property type="entry name" value="lipoyl_domain"/>
    <property type="match status" value="1"/>
</dbReference>
<dbReference type="InterPro" id="IPR000089">
    <property type="entry name" value="Biotin_lipoyl"/>
</dbReference>
<evidence type="ECO:0000256" key="7">
    <source>
        <dbReference type="ARBA" id="ARBA00022823"/>
    </source>
</evidence>
<dbReference type="GO" id="GO:0004149">
    <property type="term" value="F:dihydrolipoyllysine-residue succinyltransferase activity"/>
    <property type="evidence" value="ECO:0007669"/>
    <property type="project" value="UniProtKB-EC"/>
</dbReference>
<dbReference type="PROSITE" id="PS50968">
    <property type="entry name" value="BIOTINYL_LIPOYL"/>
    <property type="match status" value="1"/>
</dbReference>
<dbReference type="Proteomes" id="UP000477083">
    <property type="component" value="Unassembled WGS sequence"/>
</dbReference>
<dbReference type="AlphaFoldDB" id="A0A6L8VJD1"/>
<evidence type="ECO:0000256" key="2">
    <source>
        <dbReference type="ARBA" id="ARBA00004052"/>
    </source>
</evidence>
<dbReference type="PANTHER" id="PTHR43178:SF5">
    <property type="entry name" value="LIPOAMIDE ACYLTRANSFERASE COMPONENT OF BRANCHED-CHAIN ALPHA-KETO ACID DEHYDROGENASE COMPLEX, MITOCHONDRIAL"/>
    <property type="match status" value="1"/>
</dbReference>
<feature type="compositionally biased region" description="Pro residues" evidence="11">
    <location>
        <begin position="121"/>
        <end position="134"/>
    </location>
</feature>
<comment type="cofactor">
    <cofactor evidence="1 10">
        <name>(R)-lipoate</name>
        <dbReference type="ChEBI" id="CHEBI:83088"/>
    </cofactor>
</comment>
<accession>A0A6L8VJD1</accession>
<reference evidence="14 15" key="1">
    <citation type="submission" date="2020-01" db="EMBL/GenBank/DDBJ databases">
        <title>Frigidibacter albus SP32T (=CGMCC 1.13995T).</title>
        <authorList>
            <person name="Liao X."/>
        </authorList>
    </citation>
    <scope>NUCLEOTIDE SEQUENCE [LARGE SCALE GENOMIC DNA]</scope>
    <source>
        <strain evidence="14 15">SP32</strain>
    </source>
</reference>